<dbReference type="Gene3D" id="1.20.1530.20">
    <property type="match status" value="1"/>
</dbReference>
<dbReference type="PANTHER" id="PTHR43562:SF3">
    <property type="entry name" value="SODIUM ION_PROTON EXCHANGER (EUROFUNG)"/>
    <property type="match status" value="1"/>
</dbReference>
<feature type="transmembrane region" description="Helical" evidence="10">
    <location>
        <begin position="234"/>
        <end position="253"/>
    </location>
</feature>
<keyword evidence="9" id="KW-0739">Sodium transport</keyword>
<feature type="transmembrane region" description="Helical" evidence="10">
    <location>
        <begin position="177"/>
        <end position="199"/>
    </location>
</feature>
<reference evidence="13" key="1">
    <citation type="submission" date="2016-10" db="EMBL/GenBank/DDBJ databases">
        <authorList>
            <person name="Varghese N."/>
            <person name="Submissions S."/>
        </authorList>
    </citation>
    <scope>NUCLEOTIDE SEQUENCE [LARGE SCALE GENOMIC DNA]</scope>
    <source>
        <strain evidence="13">DSM 8415</strain>
    </source>
</reference>
<dbReference type="Proteomes" id="UP000199411">
    <property type="component" value="Unassembled WGS sequence"/>
</dbReference>
<dbReference type="GO" id="GO:0006814">
    <property type="term" value="P:sodium ion transport"/>
    <property type="evidence" value="ECO:0007669"/>
    <property type="project" value="UniProtKB-KW"/>
</dbReference>
<evidence type="ECO:0000256" key="9">
    <source>
        <dbReference type="ARBA" id="ARBA00023201"/>
    </source>
</evidence>
<dbReference type="InterPro" id="IPR038770">
    <property type="entry name" value="Na+/solute_symporter_sf"/>
</dbReference>
<dbReference type="GO" id="GO:0016020">
    <property type="term" value="C:membrane"/>
    <property type="evidence" value="ECO:0007669"/>
    <property type="project" value="UniProtKB-SubCell"/>
</dbReference>
<keyword evidence="4 10" id="KW-0812">Transmembrane</keyword>
<keyword evidence="2" id="KW-0813">Transport</keyword>
<keyword evidence="8 10" id="KW-0472">Membrane</keyword>
<evidence type="ECO:0000256" key="6">
    <source>
        <dbReference type="ARBA" id="ARBA00023053"/>
    </source>
</evidence>
<feature type="transmembrane region" description="Helical" evidence="10">
    <location>
        <begin position="84"/>
        <end position="102"/>
    </location>
</feature>
<keyword evidence="3" id="KW-0050">Antiport</keyword>
<evidence type="ECO:0000256" key="5">
    <source>
        <dbReference type="ARBA" id="ARBA00022989"/>
    </source>
</evidence>
<dbReference type="RefSeq" id="WP_025391515.1">
    <property type="nucleotide sequence ID" value="NZ_FMYU01000004.1"/>
</dbReference>
<evidence type="ECO:0000256" key="7">
    <source>
        <dbReference type="ARBA" id="ARBA00023065"/>
    </source>
</evidence>
<evidence type="ECO:0000259" key="11">
    <source>
        <dbReference type="Pfam" id="PF00999"/>
    </source>
</evidence>
<feature type="transmembrane region" description="Helical" evidence="10">
    <location>
        <begin position="145"/>
        <end position="165"/>
    </location>
</feature>
<gene>
    <name evidence="12" type="ORF">SAMN05660835_00643</name>
</gene>
<evidence type="ECO:0000256" key="4">
    <source>
        <dbReference type="ARBA" id="ARBA00022692"/>
    </source>
</evidence>
<name>A0A1G6KNM8_9BACT</name>
<keyword evidence="7" id="KW-0406">Ion transport</keyword>
<dbReference type="InterPro" id="IPR006153">
    <property type="entry name" value="Cation/H_exchanger_TM"/>
</dbReference>
<organism evidence="12 13">
    <name type="scientific">Desulfurella multipotens</name>
    <dbReference type="NCBI Taxonomy" id="79269"/>
    <lineage>
        <taxon>Bacteria</taxon>
        <taxon>Pseudomonadati</taxon>
        <taxon>Campylobacterota</taxon>
        <taxon>Desulfurellia</taxon>
        <taxon>Desulfurellales</taxon>
        <taxon>Desulfurellaceae</taxon>
        <taxon>Desulfurella</taxon>
    </lineage>
</organism>
<feature type="transmembrane region" description="Helical" evidence="10">
    <location>
        <begin position="301"/>
        <end position="323"/>
    </location>
</feature>
<feature type="transmembrane region" description="Helical" evidence="10">
    <location>
        <begin position="28"/>
        <end position="48"/>
    </location>
</feature>
<feature type="transmembrane region" description="Helical" evidence="10">
    <location>
        <begin position="361"/>
        <end position="382"/>
    </location>
</feature>
<feature type="transmembrane region" description="Helical" evidence="10">
    <location>
        <begin position="274"/>
        <end position="295"/>
    </location>
</feature>
<evidence type="ECO:0000256" key="2">
    <source>
        <dbReference type="ARBA" id="ARBA00022448"/>
    </source>
</evidence>
<evidence type="ECO:0000256" key="1">
    <source>
        <dbReference type="ARBA" id="ARBA00004141"/>
    </source>
</evidence>
<keyword evidence="6" id="KW-0915">Sodium</keyword>
<sequence length="387" mass="42945">MLSILFISLILLLTQIFGKWLKNFGIPELITFVAIGILLGPCIFNLIVPNEVFYVFAEIGILFLLYESGLEINLKAGFKTNLKGVFVAIIGSFVPFFIALTIAKLLDYNQNESFFIAGSLVATSIGVTLKTFMDLKKQNTTVANIVLVAAVIDDIIGIIMLLLVSNFAQTKTINLEIAFSIILYATILFLMVPFIKIILQNAINFSFDKNANYVSSIIFFAIIAYSFVSYKLVHLNILGAFIIGYSLQTLNLSKTIKLDNLFKKAKSQLKTLQNFFEPFFFVYIGLSFNLSQLSFSTFNRLITDLLIFLTIAILGKMASGFFINGFYNKLAVGFSMIPRAEVGLIFATIGKTSGILNDELYALIVLISLLTTLVTPFALQLISPKIS</sequence>
<evidence type="ECO:0000256" key="10">
    <source>
        <dbReference type="SAM" id="Phobius"/>
    </source>
</evidence>
<feature type="domain" description="Cation/H+ exchanger transmembrane" evidence="11">
    <location>
        <begin position="11"/>
        <end position="380"/>
    </location>
</feature>
<accession>A0A1G6KNM8</accession>
<evidence type="ECO:0000256" key="3">
    <source>
        <dbReference type="ARBA" id="ARBA00022449"/>
    </source>
</evidence>
<keyword evidence="5 10" id="KW-1133">Transmembrane helix</keyword>
<proteinExistence type="predicted"/>
<comment type="subcellular location">
    <subcellularLocation>
        <location evidence="1">Membrane</location>
        <topology evidence="1">Multi-pass membrane protein</topology>
    </subcellularLocation>
</comment>
<dbReference type="PANTHER" id="PTHR43562">
    <property type="entry name" value="NAPA-TYPE SODIUM/HYDROGEN ANTIPORTER"/>
    <property type="match status" value="1"/>
</dbReference>
<dbReference type="GO" id="GO:0015297">
    <property type="term" value="F:antiporter activity"/>
    <property type="evidence" value="ECO:0007669"/>
    <property type="project" value="UniProtKB-KW"/>
</dbReference>
<keyword evidence="13" id="KW-1185">Reference proteome</keyword>
<dbReference type="AlphaFoldDB" id="A0A1G6KNM8"/>
<protein>
    <submittedName>
        <fullName evidence="12">Kef-type K+ transport system, membrane component KefB</fullName>
    </submittedName>
</protein>
<evidence type="ECO:0000313" key="12">
    <source>
        <dbReference type="EMBL" id="SDC32421.1"/>
    </source>
</evidence>
<evidence type="ECO:0000256" key="8">
    <source>
        <dbReference type="ARBA" id="ARBA00023136"/>
    </source>
</evidence>
<dbReference type="EMBL" id="FMYU01000004">
    <property type="protein sequence ID" value="SDC32421.1"/>
    <property type="molecule type" value="Genomic_DNA"/>
</dbReference>
<dbReference type="Pfam" id="PF00999">
    <property type="entry name" value="Na_H_Exchanger"/>
    <property type="match status" value="1"/>
</dbReference>
<evidence type="ECO:0000313" key="13">
    <source>
        <dbReference type="Proteomes" id="UP000199411"/>
    </source>
</evidence>
<dbReference type="GO" id="GO:1902600">
    <property type="term" value="P:proton transmembrane transport"/>
    <property type="evidence" value="ECO:0007669"/>
    <property type="project" value="InterPro"/>
</dbReference>
<dbReference type="OrthoDB" id="9793589at2"/>
<feature type="transmembrane region" description="Helical" evidence="10">
    <location>
        <begin position="114"/>
        <end position="133"/>
    </location>
</feature>
<feature type="transmembrane region" description="Helical" evidence="10">
    <location>
        <begin position="211"/>
        <end position="228"/>
    </location>
</feature>